<dbReference type="InterPro" id="IPR036187">
    <property type="entry name" value="DNA_mismatch_repair_MutS_sf"/>
</dbReference>
<organism evidence="1">
    <name type="scientific">marine metagenome</name>
    <dbReference type="NCBI Taxonomy" id="408172"/>
    <lineage>
        <taxon>unclassified sequences</taxon>
        <taxon>metagenomes</taxon>
        <taxon>ecological metagenomes</taxon>
    </lineage>
</organism>
<dbReference type="AlphaFoldDB" id="A0A382WSC2"/>
<dbReference type="SUPFAM" id="SSF48334">
    <property type="entry name" value="DNA repair protein MutS, domain III"/>
    <property type="match status" value="1"/>
</dbReference>
<feature type="non-terminal residue" evidence="1">
    <location>
        <position position="1"/>
    </location>
</feature>
<gene>
    <name evidence="1" type="ORF">METZ01_LOCUS414556</name>
</gene>
<sequence>MKHNKAICNSDFIENVGFNTIRSWLGKHCLCPLNENHFHELEPLSSKVEIEQLQSLSDELLASFQRNSPIPLETIPDITEIFSTLNISGAQLNADHFQGLYQILNCSSQIKRALKKNDFPLWYSNSRNLINSTAVVSAIEKVFD</sequence>
<dbReference type="EMBL" id="UINC01162121">
    <property type="protein sequence ID" value="SVD61702.1"/>
    <property type="molecule type" value="Genomic_DNA"/>
</dbReference>
<feature type="non-terminal residue" evidence="1">
    <location>
        <position position="144"/>
    </location>
</feature>
<name>A0A382WSC2_9ZZZZ</name>
<protein>
    <submittedName>
        <fullName evidence="1">Uncharacterized protein</fullName>
    </submittedName>
</protein>
<proteinExistence type="predicted"/>
<reference evidence="1" key="1">
    <citation type="submission" date="2018-05" db="EMBL/GenBank/DDBJ databases">
        <authorList>
            <person name="Lanie J.A."/>
            <person name="Ng W.-L."/>
            <person name="Kazmierczak K.M."/>
            <person name="Andrzejewski T.M."/>
            <person name="Davidsen T.M."/>
            <person name="Wayne K.J."/>
            <person name="Tettelin H."/>
            <person name="Glass J.I."/>
            <person name="Rusch D."/>
            <person name="Podicherti R."/>
            <person name="Tsui H.-C.T."/>
            <person name="Winkler M.E."/>
        </authorList>
    </citation>
    <scope>NUCLEOTIDE SEQUENCE</scope>
</reference>
<accession>A0A382WSC2</accession>
<evidence type="ECO:0000313" key="1">
    <source>
        <dbReference type="EMBL" id="SVD61702.1"/>
    </source>
</evidence>